<dbReference type="PANTHER" id="PTHR42933:SF3">
    <property type="entry name" value="TYPE I RESTRICTION ENZYME MJAVIII METHYLASE SUBUNIT"/>
    <property type="match status" value="1"/>
</dbReference>
<keyword evidence="5" id="KW-0949">S-adenosyl-L-methionine</keyword>
<evidence type="ECO:0000256" key="3">
    <source>
        <dbReference type="ARBA" id="ARBA00022603"/>
    </source>
</evidence>
<dbReference type="Gene3D" id="3.40.50.150">
    <property type="entry name" value="Vaccinia Virus protein VP39"/>
    <property type="match status" value="1"/>
</dbReference>
<keyword evidence="3 9" id="KW-0489">Methyltransferase</keyword>
<dbReference type="InterPro" id="IPR051537">
    <property type="entry name" value="DNA_Adenine_Mtase"/>
</dbReference>
<dbReference type="PANTHER" id="PTHR42933">
    <property type="entry name" value="SLR6095 PROTEIN"/>
    <property type="match status" value="1"/>
</dbReference>
<comment type="catalytic activity">
    <reaction evidence="7">
        <text>a 2'-deoxyadenosine in DNA + S-adenosyl-L-methionine = an N(6)-methyl-2'-deoxyadenosine in DNA + S-adenosyl-L-homocysteine + H(+)</text>
        <dbReference type="Rhea" id="RHEA:15197"/>
        <dbReference type="Rhea" id="RHEA-COMP:12418"/>
        <dbReference type="Rhea" id="RHEA-COMP:12419"/>
        <dbReference type="ChEBI" id="CHEBI:15378"/>
        <dbReference type="ChEBI" id="CHEBI:57856"/>
        <dbReference type="ChEBI" id="CHEBI:59789"/>
        <dbReference type="ChEBI" id="CHEBI:90615"/>
        <dbReference type="ChEBI" id="CHEBI:90616"/>
        <dbReference type="EC" id="2.1.1.72"/>
    </reaction>
</comment>
<evidence type="ECO:0000256" key="2">
    <source>
        <dbReference type="ARBA" id="ARBA00011900"/>
    </source>
</evidence>
<reference evidence="9" key="1">
    <citation type="journal article" date="2021" name="PeerJ">
        <title>Extensive microbial diversity within the chicken gut microbiome revealed by metagenomics and culture.</title>
        <authorList>
            <person name="Gilroy R."/>
            <person name="Ravi A."/>
            <person name="Getino M."/>
            <person name="Pursley I."/>
            <person name="Horton D.L."/>
            <person name="Alikhan N.F."/>
            <person name="Baker D."/>
            <person name="Gharbi K."/>
            <person name="Hall N."/>
            <person name="Watson M."/>
            <person name="Adriaenssens E.M."/>
            <person name="Foster-Nyarko E."/>
            <person name="Jarju S."/>
            <person name="Secka A."/>
            <person name="Antonio M."/>
            <person name="Oren A."/>
            <person name="Chaudhuri R.R."/>
            <person name="La Ragione R."/>
            <person name="Hildebrand F."/>
            <person name="Pallen M.J."/>
        </authorList>
    </citation>
    <scope>NUCLEOTIDE SEQUENCE</scope>
    <source>
        <strain evidence="9">5032</strain>
    </source>
</reference>
<comment type="similarity">
    <text evidence="1">Belongs to the N(4)/N(6)-methyltransferase family.</text>
</comment>
<dbReference type="InterPro" id="IPR029063">
    <property type="entry name" value="SAM-dependent_MTases_sf"/>
</dbReference>
<dbReference type="EC" id="2.1.1.72" evidence="2"/>
<sequence length="481" mass="51428">MMDRRTAGGAFPVGENLLRGARESLDAACERVGSLFCGRCSAEHPDSALAHSREAETALAFFALSQLCPPGFLARQLRLLEQGNLPRPLREASAAEDGAPWTEAQWPQLAALSRTALGRAGTGLFRPEHVSGPEALAVCLRAFQDMPLLDRDLAARLLLDKLNDYAAARGRSLCFGVTPAWLAQLMIGLADVRPGESVCDCQAGEGSLLAEAALRLPLADRVYCRAHEASAPLGLLLLLLSGVPAVFAAQGGSMGLLPPDAATEGEIGDSGTAHVCLSAGPAFVRAADDEADAGDMCRHISEALAATGRVVLLTRLGPLFREKGEGLVRSRLVERNLLDAVIQLPGNVVRQHTAALALLLFDRRRESPGPLAGRDQVFMADLSGLGRHGRSLTHFEEAHVRQALALAAERREMPGVSRCVPCAELLARHVWLPSRYLLPAAGSLLSRAQRCRERTIALESDVQATQARVDALLTRLEAMRS</sequence>
<evidence type="ECO:0000256" key="5">
    <source>
        <dbReference type="ARBA" id="ARBA00022691"/>
    </source>
</evidence>
<evidence type="ECO:0000256" key="1">
    <source>
        <dbReference type="ARBA" id="ARBA00006594"/>
    </source>
</evidence>
<comment type="caution">
    <text evidence="9">The sequence shown here is derived from an EMBL/GenBank/DDBJ whole genome shotgun (WGS) entry which is preliminary data.</text>
</comment>
<organism evidence="9 10">
    <name type="scientific">Candidatus Desulfovibrio intestinavium</name>
    <dbReference type="NCBI Taxonomy" id="2838534"/>
    <lineage>
        <taxon>Bacteria</taxon>
        <taxon>Pseudomonadati</taxon>
        <taxon>Thermodesulfobacteriota</taxon>
        <taxon>Desulfovibrionia</taxon>
        <taxon>Desulfovibrionales</taxon>
        <taxon>Desulfovibrionaceae</taxon>
        <taxon>Desulfovibrio</taxon>
    </lineage>
</organism>
<dbReference type="GO" id="GO:0032259">
    <property type="term" value="P:methylation"/>
    <property type="evidence" value="ECO:0007669"/>
    <property type="project" value="UniProtKB-KW"/>
</dbReference>
<gene>
    <name evidence="9" type="ORF">H9784_07020</name>
</gene>
<dbReference type="SUPFAM" id="SSF53335">
    <property type="entry name" value="S-adenosyl-L-methionine-dependent methyltransferases"/>
    <property type="match status" value="1"/>
</dbReference>
<evidence type="ECO:0000313" key="9">
    <source>
        <dbReference type="EMBL" id="HJA79300.1"/>
    </source>
</evidence>
<feature type="domain" description="DNA methylase adenine-specific" evidence="8">
    <location>
        <begin position="297"/>
        <end position="427"/>
    </location>
</feature>
<proteinExistence type="inferred from homology"/>
<name>A0A9D2HNJ3_9BACT</name>
<evidence type="ECO:0000313" key="10">
    <source>
        <dbReference type="Proteomes" id="UP000823821"/>
    </source>
</evidence>
<dbReference type="AlphaFoldDB" id="A0A9D2HNJ3"/>
<dbReference type="InterPro" id="IPR003356">
    <property type="entry name" value="DNA_methylase_A-5"/>
</dbReference>
<keyword evidence="4" id="KW-0808">Transferase</keyword>
<dbReference type="Proteomes" id="UP000823821">
    <property type="component" value="Unassembled WGS sequence"/>
</dbReference>
<dbReference type="GO" id="GO:0009307">
    <property type="term" value="P:DNA restriction-modification system"/>
    <property type="evidence" value="ECO:0007669"/>
    <property type="project" value="UniProtKB-KW"/>
</dbReference>
<keyword evidence="6" id="KW-0680">Restriction system</keyword>
<evidence type="ECO:0000256" key="7">
    <source>
        <dbReference type="ARBA" id="ARBA00047942"/>
    </source>
</evidence>
<reference evidence="9" key="2">
    <citation type="submission" date="2021-04" db="EMBL/GenBank/DDBJ databases">
        <authorList>
            <person name="Gilroy R."/>
        </authorList>
    </citation>
    <scope>NUCLEOTIDE SEQUENCE</scope>
    <source>
        <strain evidence="9">5032</strain>
    </source>
</reference>
<protein>
    <recommendedName>
        <fullName evidence="2">site-specific DNA-methyltransferase (adenine-specific)</fullName>
        <ecNumber evidence="2">2.1.1.72</ecNumber>
    </recommendedName>
</protein>
<dbReference type="Pfam" id="PF02384">
    <property type="entry name" value="N6_Mtase"/>
    <property type="match status" value="1"/>
</dbReference>
<evidence type="ECO:0000256" key="6">
    <source>
        <dbReference type="ARBA" id="ARBA00022747"/>
    </source>
</evidence>
<evidence type="ECO:0000259" key="8">
    <source>
        <dbReference type="Pfam" id="PF02384"/>
    </source>
</evidence>
<accession>A0A9D2HNJ3</accession>
<dbReference type="GO" id="GO:0009007">
    <property type="term" value="F:site-specific DNA-methyltransferase (adenine-specific) activity"/>
    <property type="evidence" value="ECO:0007669"/>
    <property type="project" value="UniProtKB-EC"/>
</dbReference>
<evidence type="ECO:0000256" key="4">
    <source>
        <dbReference type="ARBA" id="ARBA00022679"/>
    </source>
</evidence>
<dbReference type="GO" id="GO:0003677">
    <property type="term" value="F:DNA binding"/>
    <property type="evidence" value="ECO:0007669"/>
    <property type="project" value="InterPro"/>
</dbReference>
<dbReference type="EMBL" id="DWZD01000040">
    <property type="protein sequence ID" value="HJA79300.1"/>
    <property type="molecule type" value="Genomic_DNA"/>
</dbReference>
<dbReference type="GO" id="GO:0008170">
    <property type="term" value="F:N-methyltransferase activity"/>
    <property type="evidence" value="ECO:0007669"/>
    <property type="project" value="InterPro"/>
</dbReference>